<dbReference type="EMBL" id="PEXQ01000048">
    <property type="protein sequence ID" value="PIU15229.1"/>
    <property type="molecule type" value="Genomic_DNA"/>
</dbReference>
<proteinExistence type="predicted"/>
<reference evidence="2" key="1">
    <citation type="submission" date="2017-09" db="EMBL/GenBank/DDBJ databases">
        <title>Depth-based differentiation of microbial function through sediment-hosted aquifers and enrichment of novel symbionts in the deep terrestrial subsurface.</title>
        <authorList>
            <person name="Probst A.J."/>
            <person name="Ladd B."/>
            <person name="Jarett J.K."/>
            <person name="Geller-Mcgrath D.E."/>
            <person name="Sieber C.M.K."/>
            <person name="Emerson J.B."/>
            <person name="Anantharaman K."/>
            <person name="Thomas B.C."/>
            <person name="Malmstrom R."/>
            <person name="Stieglmeier M."/>
            <person name="Klingl A."/>
            <person name="Woyke T."/>
            <person name="Ryan C.M."/>
            <person name="Banfield J.F."/>
        </authorList>
    </citation>
    <scope>NUCLEOTIDE SEQUENCE [LARGE SCALE GENOMIC DNA]</scope>
</reference>
<gene>
    <name evidence="1" type="ORF">COT20_01930</name>
</gene>
<dbReference type="AlphaFoldDB" id="A0A2M6XUA1"/>
<evidence type="ECO:0000313" key="1">
    <source>
        <dbReference type="EMBL" id="PIU15229.1"/>
    </source>
</evidence>
<protein>
    <submittedName>
        <fullName evidence="1">Uncharacterized protein</fullName>
    </submittedName>
</protein>
<name>A0A2M6XUA1_9BACT</name>
<sequence>MNHSNNLQEVAVPKRLFSVLMDAYQKWEKVSEELEDFLLVSDVKFVNKMRVARSEHLSGKIKNLSVLKTKLATK</sequence>
<organism evidence="1 2">
    <name type="scientific">bacterium (Candidatus Gribaldobacteria) CG08_land_8_20_14_0_20_39_15</name>
    <dbReference type="NCBI Taxonomy" id="2014273"/>
    <lineage>
        <taxon>Bacteria</taxon>
        <taxon>Candidatus Gribaldobacteria</taxon>
    </lineage>
</organism>
<accession>A0A2M6XUA1</accession>
<evidence type="ECO:0000313" key="2">
    <source>
        <dbReference type="Proteomes" id="UP000229784"/>
    </source>
</evidence>
<dbReference type="Proteomes" id="UP000229784">
    <property type="component" value="Unassembled WGS sequence"/>
</dbReference>
<comment type="caution">
    <text evidence="1">The sequence shown here is derived from an EMBL/GenBank/DDBJ whole genome shotgun (WGS) entry which is preliminary data.</text>
</comment>